<dbReference type="InterPro" id="IPR035994">
    <property type="entry name" value="Nucleoside_phosphorylase_sf"/>
</dbReference>
<dbReference type="GO" id="GO:0005829">
    <property type="term" value="C:cytosol"/>
    <property type="evidence" value="ECO:0007669"/>
    <property type="project" value="TreeGrafter"/>
</dbReference>
<dbReference type="EMBL" id="VWPH01000005">
    <property type="protein sequence ID" value="KAA5834211.1"/>
    <property type="molecule type" value="Genomic_DNA"/>
</dbReference>
<gene>
    <name evidence="2" type="ORF">F1721_10895</name>
</gene>
<dbReference type="SMR" id="A0A5M7C3P2"/>
<evidence type="ECO:0000313" key="3">
    <source>
        <dbReference type="Proteomes" id="UP000323946"/>
    </source>
</evidence>
<feature type="domain" description="Nucleoside phosphorylase" evidence="1">
    <location>
        <begin position="27"/>
        <end position="157"/>
    </location>
</feature>
<dbReference type="PANTHER" id="PTHR46832:SF1">
    <property type="entry name" value="5'-METHYLTHIOADENOSINE_S-ADENOSYLHOMOCYSTEINE NUCLEOSIDASE"/>
    <property type="match status" value="1"/>
</dbReference>
<dbReference type="GO" id="GO:0008930">
    <property type="term" value="F:methylthioadenosine nucleosidase activity"/>
    <property type="evidence" value="ECO:0007669"/>
    <property type="project" value="TreeGrafter"/>
</dbReference>
<dbReference type="Gene3D" id="3.40.50.1580">
    <property type="entry name" value="Nucleoside phosphorylase domain"/>
    <property type="match status" value="1"/>
</dbReference>
<dbReference type="OrthoDB" id="3474880at2"/>
<protein>
    <recommendedName>
        <fullName evidence="1">Nucleoside phosphorylase domain-containing protein</fullName>
    </recommendedName>
</protein>
<reference evidence="2 3" key="1">
    <citation type="submission" date="2019-09" db="EMBL/GenBank/DDBJ databases">
        <title>Draft genome sequence of the thermophilic Saccharopolyspora hirsuta VKM Ac-666T.</title>
        <authorList>
            <person name="Lobastova T.G."/>
            <person name="Fokina V."/>
            <person name="Bragin E.Y."/>
            <person name="Shtratnikova V.Y."/>
            <person name="Starodumova I.P."/>
            <person name="Tarlachkov S.V."/>
            <person name="Donova M.V."/>
        </authorList>
    </citation>
    <scope>NUCLEOTIDE SEQUENCE [LARGE SCALE GENOMIC DNA]</scope>
    <source>
        <strain evidence="2 3">VKM Ac-666</strain>
    </source>
</reference>
<keyword evidence="3" id="KW-1185">Reference proteome</keyword>
<accession>A0A5M7C3P2</accession>
<dbReference type="RefSeq" id="WP_150066513.1">
    <property type="nucleotide sequence ID" value="NZ_VWPH01000005.1"/>
</dbReference>
<name>A0A5M7C3P2_SACHI</name>
<sequence>MPARLLICAPLGLEARALRAALGRNSVRRTGFGPRRSARSATALAAADFDLLVVAGLGGGVGEDVRSGDVVVADEVRGPDGAVRCSSAPALVAELHRAGFPVHCGPILTTRHVVRGAQRAELAATGALAVDMESAVLARAAGARGIAVVRVVLDTAEQPLLRPGTPRRTMTALARLHAVGSCLSRWSRVASPENRHAPEEVF</sequence>
<comment type="caution">
    <text evidence="2">The sequence shown here is derived from an EMBL/GenBank/DDBJ whole genome shotgun (WGS) entry which is preliminary data.</text>
</comment>
<organism evidence="2 3">
    <name type="scientific">Saccharopolyspora hirsuta</name>
    <dbReference type="NCBI Taxonomy" id="1837"/>
    <lineage>
        <taxon>Bacteria</taxon>
        <taxon>Bacillati</taxon>
        <taxon>Actinomycetota</taxon>
        <taxon>Actinomycetes</taxon>
        <taxon>Pseudonocardiales</taxon>
        <taxon>Pseudonocardiaceae</taxon>
        <taxon>Saccharopolyspora</taxon>
    </lineage>
</organism>
<dbReference type="GO" id="GO:0008782">
    <property type="term" value="F:adenosylhomocysteine nucleosidase activity"/>
    <property type="evidence" value="ECO:0007669"/>
    <property type="project" value="TreeGrafter"/>
</dbReference>
<dbReference type="InterPro" id="IPR000845">
    <property type="entry name" value="Nucleoside_phosphorylase_d"/>
</dbReference>
<dbReference type="Pfam" id="PF01048">
    <property type="entry name" value="PNP_UDP_1"/>
    <property type="match status" value="1"/>
</dbReference>
<dbReference type="AlphaFoldDB" id="A0A5M7C3P2"/>
<dbReference type="GO" id="GO:0009116">
    <property type="term" value="P:nucleoside metabolic process"/>
    <property type="evidence" value="ECO:0007669"/>
    <property type="project" value="InterPro"/>
</dbReference>
<dbReference type="GO" id="GO:0019284">
    <property type="term" value="P:L-methionine salvage from S-adenosylmethionine"/>
    <property type="evidence" value="ECO:0007669"/>
    <property type="project" value="TreeGrafter"/>
</dbReference>
<dbReference type="PANTHER" id="PTHR46832">
    <property type="entry name" value="5'-METHYLTHIOADENOSINE/S-ADENOSYLHOMOCYSTEINE NUCLEOSIDASE"/>
    <property type="match status" value="1"/>
</dbReference>
<proteinExistence type="predicted"/>
<dbReference type="SUPFAM" id="SSF53167">
    <property type="entry name" value="Purine and uridine phosphorylases"/>
    <property type="match status" value="1"/>
</dbReference>
<evidence type="ECO:0000259" key="1">
    <source>
        <dbReference type="Pfam" id="PF01048"/>
    </source>
</evidence>
<dbReference type="Proteomes" id="UP000323946">
    <property type="component" value="Unassembled WGS sequence"/>
</dbReference>
<evidence type="ECO:0000313" key="2">
    <source>
        <dbReference type="EMBL" id="KAA5834211.1"/>
    </source>
</evidence>